<feature type="transmembrane region" description="Helical" evidence="5">
    <location>
        <begin position="21"/>
        <end position="45"/>
    </location>
</feature>
<keyword evidence="4 5" id="KW-0472">Membrane</keyword>
<feature type="transmembrane region" description="Helical" evidence="5">
    <location>
        <begin position="422"/>
        <end position="439"/>
    </location>
</feature>
<evidence type="ECO:0000256" key="3">
    <source>
        <dbReference type="ARBA" id="ARBA00022989"/>
    </source>
</evidence>
<evidence type="ECO:0000259" key="6">
    <source>
        <dbReference type="PROSITE" id="PS50850"/>
    </source>
</evidence>
<accession>A0ABU9M2R6</accession>
<dbReference type="InterPro" id="IPR036259">
    <property type="entry name" value="MFS_trans_sf"/>
</dbReference>
<evidence type="ECO:0000256" key="2">
    <source>
        <dbReference type="ARBA" id="ARBA00022692"/>
    </source>
</evidence>
<evidence type="ECO:0000256" key="5">
    <source>
        <dbReference type="SAM" id="Phobius"/>
    </source>
</evidence>
<dbReference type="InterPro" id="IPR020846">
    <property type="entry name" value="MFS_dom"/>
</dbReference>
<protein>
    <submittedName>
        <fullName evidence="7">MFS transporter</fullName>
    </submittedName>
</protein>
<proteinExistence type="predicted"/>
<feature type="transmembrane region" description="Helical" evidence="5">
    <location>
        <begin position="89"/>
        <end position="111"/>
    </location>
</feature>
<gene>
    <name evidence="7" type="ORF">AAFH49_19580</name>
</gene>
<feature type="transmembrane region" description="Helical" evidence="5">
    <location>
        <begin position="117"/>
        <end position="137"/>
    </location>
</feature>
<sequence length="479" mass="51050">MSDTVDALAPCEPVAEPQSRLLLLLVILTAPLLSVLDVFIVNMAIPAIRTDLHATGADLELVIAGYLLGFSSFLITGGRAGDQYGRRRIFLAGLVLFTLTSCLCGLAPSIAQLVLYRFLQGVTAAFMVPQTIALIQVNFPEAHARNRAFGYYGITLGLASMLGLYLGGFLVSTDWGVAGWRLTFLVNLPIGAAATLAAWHLLPETVPNHAQRFDFRGVALLTAGLVGVVYPLGVGRELGWPLWSVAILLTGTTVLAGFVAQQARLGQRGGNPLLDVGLFAYPSFNLGMGVLIFFFSVHNSFLLMSTVYLQSGLHVDSYAAGSTFLFLGAGFLVSSYLSIRYIARFGRRLLQFGLLLMLAALASQMRWAPAFGSSTAGLKGLLLLYGLGNGLVLPSLLNVALRGLPARFAGGAAGVYSTFQQVASALGVTVIGGLFFSFWHPGQPASYVHAFRYGLGVDIACLVLAALLLERLKEPKESN</sequence>
<feature type="transmembrane region" description="Helical" evidence="5">
    <location>
        <begin position="214"/>
        <end position="234"/>
    </location>
</feature>
<dbReference type="PANTHER" id="PTHR42718:SF39">
    <property type="entry name" value="ACTINORHODIN TRANSPORTER-RELATED"/>
    <property type="match status" value="1"/>
</dbReference>
<dbReference type="PROSITE" id="PS50850">
    <property type="entry name" value="MFS"/>
    <property type="match status" value="1"/>
</dbReference>
<dbReference type="PANTHER" id="PTHR42718">
    <property type="entry name" value="MAJOR FACILITATOR SUPERFAMILY MULTIDRUG TRANSPORTER MFSC"/>
    <property type="match status" value="1"/>
</dbReference>
<dbReference type="CDD" id="cd17321">
    <property type="entry name" value="MFS_MMR_MDR_like"/>
    <property type="match status" value="1"/>
</dbReference>
<dbReference type="EMBL" id="JBCEVZ010000072">
    <property type="protein sequence ID" value="MEL5996425.1"/>
    <property type="molecule type" value="Genomic_DNA"/>
</dbReference>
<feature type="transmembrane region" description="Helical" evidence="5">
    <location>
        <begin position="349"/>
        <end position="368"/>
    </location>
</feature>
<dbReference type="Proteomes" id="UP001479606">
    <property type="component" value="Unassembled WGS sequence"/>
</dbReference>
<dbReference type="SUPFAM" id="SSF103473">
    <property type="entry name" value="MFS general substrate transporter"/>
    <property type="match status" value="1"/>
</dbReference>
<evidence type="ECO:0000313" key="8">
    <source>
        <dbReference type="Proteomes" id="UP001479606"/>
    </source>
</evidence>
<evidence type="ECO:0000256" key="1">
    <source>
        <dbReference type="ARBA" id="ARBA00004141"/>
    </source>
</evidence>
<feature type="transmembrane region" description="Helical" evidence="5">
    <location>
        <begin position="380"/>
        <end position="401"/>
    </location>
</feature>
<evidence type="ECO:0000313" key="7">
    <source>
        <dbReference type="EMBL" id="MEL5996425.1"/>
    </source>
</evidence>
<feature type="transmembrane region" description="Helical" evidence="5">
    <location>
        <begin position="451"/>
        <end position="469"/>
    </location>
</feature>
<feature type="transmembrane region" description="Helical" evidence="5">
    <location>
        <begin position="272"/>
        <end position="297"/>
    </location>
</feature>
<dbReference type="Gene3D" id="1.20.1250.20">
    <property type="entry name" value="MFS general substrate transporter like domains"/>
    <property type="match status" value="1"/>
</dbReference>
<dbReference type="Gene3D" id="1.20.1720.10">
    <property type="entry name" value="Multidrug resistance protein D"/>
    <property type="match status" value="1"/>
</dbReference>
<evidence type="ECO:0000256" key="4">
    <source>
        <dbReference type="ARBA" id="ARBA00023136"/>
    </source>
</evidence>
<name>A0ABU9M2R6_9BACT</name>
<comment type="subcellular location">
    <subcellularLocation>
        <location evidence="1">Membrane</location>
        <topology evidence="1">Multi-pass membrane protein</topology>
    </subcellularLocation>
</comment>
<feature type="transmembrane region" description="Helical" evidence="5">
    <location>
        <begin position="240"/>
        <end position="260"/>
    </location>
</feature>
<dbReference type="Pfam" id="PF07690">
    <property type="entry name" value="MFS_1"/>
    <property type="match status" value="1"/>
</dbReference>
<dbReference type="RefSeq" id="WP_342300840.1">
    <property type="nucleotide sequence ID" value="NZ_JBCEVZ010000072.1"/>
</dbReference>
<feature type="transmembrane region" description="Helical" evidence="5">
    <location>
        <begin position="149"/>
        <end position="170"/>
    </location>
</feature>
<dbReference type="InterPro" id="IPR011701">
    <property type="entry name" value="MFS"/>
</dbReference>
<feature type="transmembrane region" description="Helical" evidence="5">
    <location>
        <begin position="57"/>
        <end position="77"/>
    </location>
</feature>
<feature type="transmembrane region" description="Helical" evidence="5">
    <location>
        <begin position="317"/>
        <end position="337"/>
    </location>
</feature>
<keyword evidence="8" id="KW-1185">Reference proteome</keyword>
<keyword evidence="2 5" id="KW-0812">Transmembrane</keyword>
<organism evidence="7 8">
    <name type="scientific">Hymenobacter segetis</name>
    <dbReference type="NCBI Taxonomy" id="2025509"/>
    <lineage>
        <taxon>Bacteria</taxon>
        <taxon>Pseudomonadati</taxon>
        <taxon>Bacteroidota</taxon>
        <taxon>Cytophagia</taxon>
        <taxon>Cytophagales</taxon>
        <taxon>Hymenobacteraceae</taxon>
        <taxon>Hymenobacter</taxon>
    </lineage>
</organism>
<reference evidence="7 8" key="1">
    <citation type="journal article" date="2018" name="Arch. Microbiol.">
        <title>Hymenobacter segetis sp. nov., isolated from soil.</title>
        <authorList>
            <person name="Ten L.N."/>
            <person name="Lim S.J."/>
            <person name="Kim B.O."/>
            <person name="Kang I.K."/>
            <person name="Jung H.Y."/>
        </authorList>
    </citation>
    <scope>NUCLEOTIDE SEQUENCE [LARGE SCALE GENOMIC DNA]</scope>
    <source>
        <strain evidence="7 8">S7-3-11</strain>
    </source>
</reference>
<keyword evidence="3 5" id="KW-1133">Transmembrane helix</keyword>
<feature type="transmembrane region" description="Helical" evidence="5">
    <location>
        <begin position="182"/>
        <end position="202"/>
    </location>
</feature>
<feature type="domain" description="Major facilitator superfamily (MFS) profile" evidence="6">
    <location>
        <begin position="23"/>
        <end position="473"/>
    </location>
</feature>
<comment type="caution">
    <text evidence="7">The sequence shown here is derived from an EMBL/GenBank/DDBJ whole genome shotgun (WGS) entry which is preliminary data.</text>
</comment>